<keyword evidence="6" id="KW-0269">Exonuclease</keyword>
<dbReference type="InterPro" id="IPR001098">
    <property type="entry name" value="DNA-dir_DNA_pol_A_palm_dom"/>
</dbReference>
<dbReference type="PANTHER" id="PTHR10133">
    <property type="entry name" value="DNA POLYMERASE I"/>
    <property type="match status" value="1"/>
</dbReference>
<feature type="domain" description="DNA-directed DNA polymerase family A palm" evidence="5">
    <location>
        <begin position="321"/>
        <end position="536"/>
    </location>
</feature>
<evidence type="ECO:0000256" key="3">
    <source>
        <dbReference type="ARBA" id="ARBA00049244"/>
    </source>
</evidence>
<evidence type="ECO:0000256" key="1">
    <source>
        <dbReference type="ARBA" id="ARBA00012417"/>
    </source>
</evidence>
<gene>
    <name evidence="6" type="ORF">CVS27_00670</name>
</gene>
<dbReference type="AlphaFoldDB" id="A0A2S4A146"/>
<evidence type="ECO:0000256" key="4">
    <source>
        <dbReference type="SAM" id="MobiDB-lite"/>
    </source>
</evidence>
<keyword evidence="6" id="KW-0378">Hydrolase</keyword>
<evidence type="ECO:0000256" key="2">
    <source>
        <dbReference type="ARBA" id="ARBA00022705"/>
    </source>
</evidence>
<dbReference type="Gene3D" id="1.20.1060.10">
    <property type="entry name" value="Taq DNA Polymerase, Chain T, domain 4"/>
    <property type="match status" value="1"/>
</dbReference>
<dbReference type="EC" id="2.7.7.7" evidence="1"/>
<dbReference type="Pfam" id="PF00476">
    <property type="entry name" value="DNA_pol_A"/>
    <property type="match status" value="1"/>
</dbReference>
<reference evidence="6 7" key="1">
    <citation type="submission" date="2018-01" db="EMBL/GenBank/DDBJ databases">
        <title>Arthrobacter sp. nov., from glaciers in China.</title>
        <authorList>
            <person name="Liu Q."/>
            <person name="Xin Y.-H."/>
        </authorList>
    </citation>
    <scope>NUCLEOTIDE SEQUENCE [LARGE SCALE GENOMIC DNA]</scope>
    <source>
        <strain evidence="6 7">HLT2-12-2</strain>
    </source>
</reference>
<feature type="region of interest" description="Disordered" evidence="4">
    <location>
        <begin position="431"/>
        <end position="467"/>
    </location>
</feature>
<feature type="compositionally biased region" description="Polar residues" evidence="4">
    <location>
        <begin position="437"/>
        <end position="446"/>
    </location>
</feature>
<dbReference type="SMART" id="SM00482">
    <property type="entry name" value="POLAc"/>
    <property type="match status" value="1"/>
</dbReference>
<dbReference type="GO" id="GO:0006302">
    <property type="term" value="P:double-strand break repair"/>
    <property type="evidence" value="ECO:0007669"/>
    <property type="project" value="TreeGrafter"/>
</dbReference>
<accession>A0A2S4A146</accession>
<dbReference type="NCBIfam" id="NF011538">
    <property type="entry name" value="PRK14975.1-1"/>
    <property type="match status" value="1"/>
</dbReference>
<evidence type="ECO:0000313" key="7">
    <source>
        <dbReference type="Proteomes" id="UP000237061"/>
    </source>
</evidence>
<keyword evidence="6" id="KW-0540">Nuclease</keyword>
<dbReference type="GO" id="GO:0003677">
    <property type="term" value="F:DNA binding"/>
    <property type="evidence" value="ECO:0007669"/>
    <property type="project" value="InterPro"/>
</dbReference>
<comment type="caution">
    <text evidence="6">The sequence shown here is derived from an EMBL/GenBank/DDBJ whole genome shotgun (WGS) entry which is preliminary data.</text>
</comment>
<dbReference type="GO" id="GO:0003887">
    <property type="term" value="F:DNA-directed DNA polymerase activity"/>
    <property type="evidence" value="ECO:0007669"/>
    <property type="project" value="UniProtKB-EC"/>
</dbReference>
<keyword evidence="2" id="KW-0235">DNA replication</keyword>
<dbReference type="InterPro" id="IPR043502">
    <property type="entry name" value="DNA/RNA_pol_sf"/>
</dbReference>
<sequence length="577" mass="62929">MYALLAIAPDSPTVVVQLRHDDGTPAAPARAVSRTGLGELVRNIEHEHRPRWVWDRAAHWYPELLAANVRVEKCHDLTLCQNILLHSEFAATSDYHRQFTPVPPENESLQRGISRGGINTGQESLFDAPPAIAAHRAWDLDTVAKELGAQKAAIHSSTSPSRLTLLLSAESAGALVAAEMQYEGIPWREDLHRRLLHELLGPEPSIHTHPEKMEALAGELRTALNAPSLNPDSPQELMRALHRAGIDAKSTRSWELMEFKHPAIESLLAYRKLSRLFTTNGWNWLEQWVHDGRFHSEYVVGGVVSGRWASRGGGAMQIPAQIRGAAVADPGYSLIVADAAQLEPRVLAALAQDTAMAAAGQDDAGNNKDLYAGIAAQGFGGDRSMAKIALLGAIYGATSGESGRLVPQLARMYPRALDFVERAARAGERGERVSTYLGRSTPPTTTEWHDSQRSDSAQEQRRAESAARSRGRFTRNFVVQGTAAEWACCWLAELRRRLRSLPAASPTVGDSPAGGGAPALVFFLHDEVMVHCPDALVEEVTQIVHESSRAATELIFGKIPLEFPVNVSVVQCYADAK</sequence>
<evidence type="ECO:0000313" key="6">
    <source>
        <dbReference type="EMBL" id="POH75158.1"/>
    </source>
</evidence>
<name>A0A2S4A146_ARTGL</name>
<keyword evidence="7" id="KW-1185">Reference proteome</keyword>
<evidence type="ECO:0000259" key="5">
    <source>
        <dbReference type="SMART" id="SM00482"/>
    </source>
</evidence>
<dbReference type="PANTHER" id="PTHR10133:SF27">
    <property type="entry name" value="DNA POLYMERASE NU"/>
    <property type="match status" value="1"/>
</dbReference>
<feature type="compositionally biased region" description="Basic and acidic residues" evidence="4">
    <location>
        <begin position="447"/>
        <end position="467"/>
    </location>
</feature>
<dbReference type="SUPFAM" id="SSF56672">
    <property type="entry name" value="DNA/RNA polymerases"/>
    <property type="match status" value="1"/>
</dbReference>
<dbReference type="Gene3D" id="3.30.70.370">
    <property type="match status" value="1"/>
</dbReference>
<protein>
    <recommendedName>
        <fullName evidence="1">DNA-directed DNA polymerase</fullName>
        <ecNumber evidence="1">2.7.7.7</ecNumber>
    </recommendedName>
</protein>
<organism evidence="6 7">
    <name type="scientific">Arthrobacter glacialis</name>
    <dbReference type="NCBI Taxonomy" id="1664"/>
    <lineage>
        <taxon>Bacteria</taxon>
        <taxon>Bacillati</taxon>
        <taxon>Actinomycetota</taxon>
        <taxon>Actinomycetes</taxon>
        <taxon>Micrococcales</taxon>
        <taxon>Micrococcaceae</taxon>
        <taxon>Arthrobacter</taxon>
    </lineage>
</organism>
<dbReference type="CDD" id="cd06444">
    <property type="entry name" value="DNA_pol_A"/>
    <property type="match status" value="1"/>
</dbReference>
<dbReference type="GO" id="GO:0004527">
    <property type="term" value="F:exonuclease activity"/>
    <property type="evidence" value="ECO:0007669"/>
    <property type="project" value="UniProtKB-KW"/>
</dbReference>
<comment type="catalytic activity">
    <reaction evidence="3">
        <text>DNA(n) + a 2'-deoxyribonucleoside 5'-triphosphate = DNA(n+1) + diphosphate</text>
        <dbReference type="Rhea" id="RHEA:22508"/>
        <dbReference type="Rhea" id="RHEA-COMP:17339"/>
        <dbReference type="Rhea" id="RHEA-COMP:17340"/>
        <dbReference type="ChEBI" id="CHEBI:33019"/>
        <dbReference type="ChEBI" id="CHEBI:61560"/>
        <dbReference type="ChEBI" id="CHEBI:173112"/>
        <dbReference type="EC" id="2.7.7.7"/>
    </reaction>
</comment>
<dbReference type="InterPro" id="IPR002298">
    <property type="entry name" value="DNA_polymerase_A"/>
</dbReference>
<dbReference type="EMBL" id="PPXC01000001">
    <property type="protein sequence ID" value="POH75158.1"/>
    <property type="molecule type" value="Genomic_DNA"/>
</dbReference>
<dbReference type="GO" id="GO:0006261">
    <property type="term" value="P:DNA-templated DNA replication"/>
    <property type="evidence" value="ECO:0007669"/>
    <property type="project" value="InterPro"/>
</dbReference>
<dbReference type="Proteomes" id="UP000237061">
    <property type="component" value="Unassembled WGS sequence"/>
</dbReference>
<proteinExistence type="predicted"/>
<dbReference type="Gene3D" id="1.10.150.20">
    <property type="entry name" value="5' to 3' exonuclease, C-terminal subdomain"/>
    <property type="match status" value="1"/>
</dbReference>
<dbReference type="RefSeq" id="WP_103463817.1">
    <property type="nucleotide sequence ID" value="NZ_PPXC01000001.1"/>
</dbReference>